<evidence type="ECO:0000256" key="4">
    <source>
        <dbReference type="ARBA" id="ARBA00023125"/>
    </source>
</evidence>
<dbReference type="InterPro" id="IPR010211">
    <property type="entry name" value="Redox-sen_tscrpt-act_SoxR"/>
</dbReference>
<dbReference type="PROSITE" id="PS00552">
    <property type="entry name" value="HTH_MERR_1"/>
    <property type="match status" value="1"/>
</dbReference>
<evidence type="ECO:0000256" key="3">
    <source>
        <dbReference type="ARBA" id="ARBA00023014"/>
    </source>
</evidence>
<dbReference type="Proteomes" id="UP000186308">
    <property type="component" value="Unassembled WGS sequence"/>
</dbReference>
<name>A0A8G2CKG2_ACIRU</name>
<dbReference type="RefSeq" id="WP_029311043.1">
    <property type="nucleotide sequence ID" value="NZ_FTNE01000009.1"/>
</dbReference>
<proteinExistence type="predicted"/>
<dbReference type="NCBIfam" id="TIGR01950">
    <property type="entry name" value="SoxR"/>
    <property type="match status" value="1"/>
</dbReference>
<comment type="caution">
    <text evidence="6">The sequence shown here is derived from an EMBL/GenBank/DDBJ whole genome shotgun (WGS) entry which is preliminary data.</text>
</comment>
<dbReference type="OrthoDB" id="9802944at2"/>
<evidence type="ECO:0000256" key="1">
    <source>
        <dbReference type="ARBA" id="ARBA00022714"/>
    </source>
</evidence>
<reference evidence="6 7" key="1">
    <citation type="submission" date="2017-01" db="EMBL/GenBank/DDBJ databases">
        <authorList>
            <person name="Varghese N."/>
            <person name="Submissions S."/>
        </authorList>
    </citation>
    <scope>NUCLEOTIDE SEQUENCE [LARGE SCALE GENOMIC DNA]</scope>
    <source>
        <strain evidence="6 7">ATCC 35905</strain>
    </source>
</reference>
<keyword evidence="2" id="KW-0408">Iron</keyword>
<keyword evidence="4" id="KW-0238">DNA-binding</keyword>
<dbReference type="SUPFAM" id="SSF46955">
    <property type="entry name" value="Putative DNA-binding domain"/>
    <property type="match status" value="1"/>
</dbReference>
<dbReference type="PRINTS" id="PR00040">
    <property type="entry name" value="HTHMERR"/>
</dbReference>
<gene>
    <name evidence="6" type="ORF">SAMN05421828_10927</name>
</gene>
<keyword evidence="3" id="KW-0411">Iron-sulfur</keyword>
<sequence length="156" mass="16651">MKNLAATLSIGDLARRTGLSVSAIRFYETRGLVTATRGAGNQRRFARADIRRLSFALIAQQLGLTISEIEAELATLPRGHAPSAADWQAIGTRLQSALAAKITLLQKTHELLGGCIGCGCLSLDRCALYNPNDRAARAGPGPRFLLGNQASDFESD</sequence>
<dbReference type="InterPro" id="IPR009061">
    <property type="entry name" value="DNA-bd_dom_put_sf"/>
</dbReference>
<evidence type="ECO:0000313" key="7">
    <source>
        <dbReference type="Proteomes" id="UP000186308"/>
    </source>
</evidence>
<keyword evidence="1" id="KW-0479">Metal-binding</keyword>
<dbReference type="GO" id="GO:0003677">
    <property type="term" value="F:DNA binding"/>
    <property type="evidence" value="ECO:0007669"/>
    <property type="project" value="UniProtKB-KW"/>
</dbReference>
<organism evidence="6 7">
    <name type="scientific">Acidiphilium rubrum</name>
    <dbReference type="NCBI Taxonomy" id="526"/>
    <lineage>
        <taxon>Bacteria</taxon>
        <taxon>Pseudomonadati</taxon>
        <taxon>Pseudomonadota</taxon>
        <taxon>Alphaproteobacteria</taxon>
        <taxon>Acetobacterales</taxon>
        <taxon>Acidocellaceae</taxon>
        <taxon>Acidiphilium</taxon>
    </lineage>
</organism>
<dbReference type="Pfam" id="PF13411">
    <property type="entry name" value="MerR_1"/>
    <property type="match status" value="1"/>
</dbReference>
<dbReference type="PANTHER" id="PTHR30204:SF0">
    <property type="entry name" value="REDOX-SENSITIVE TRANSCRIPTIONAL ACTIVATOR SOXR"/>
    <property type="match status" value="1"/>
</dbReference>
<dbReference type="PANTHER" id="PTHR30204">
    <property type="entry name" value="REDOX-CYCLING DRUG-SENSING TRANSCRIPTIONAL ACTIVATOR SOXR"/>
    <property type="match status" value="1"/>
</dbReference>
<dbReference type="InterPro" id="IPR000551">
    <property type="entry name" value="MerR-type_HTH_dom"/>
</dbReference>
<dbReference type="GO" id="GO:0003700">
    <property type="term" value="F:DNA-binding transcription factor activity"/>
    <property type="evidence" value="ECO:0007669"/>
    <property type="project" value="InterPro"/>
</dbReference>
<dbReference type="Gene3D" id="1.10.1660.10">
    <property type="match status" value="1"/>
</dbReference>
<dbReference type="PROSITE" id="PS50937">
    <property type="entry name" value="HTH_MERR_2"/>
    <property type="match status" value="1"/>
</dbReference>
<accession>A0A8G2CKG2</accession>
<evidence type="ECO:0000256" key="2">
    <source>
        <dbReference type="ARBA" id="ARBA00023004"/>
    </source>
</evidence>
<dbReference type="AlphaFoldDB" id="A0A8G2CKG2"/>
<keyword evidence="1" id="KW-0001">2Fe-2S</keyword>
<dbReference type="EMBL" id="FTNE01000009">
    <property type="protein sequence ID" value="SIQ76677.1"/>
    <property type="molecule type" value="Genomic_DNA"/>
</dbReference>
<protein>
    <submittedName>
        <fullName evidence="6">Transcriptional regulator, MerR family</fullName>
    </submittedName>
</protein>
<dbReference type="GO" id="GO:0051537">
    <property type="term" value="F:2 iron, 2 sulfur cluster binding"/>
    <property type="evidence" value="ECO:0007669"/>
    <property type="project" value="UniProtKB-KW"/>
</dbReference>
<dbReference type="SMART" id="SM00422">
    <property type="entry name" value="HTH_MERR"/>
    <property type="match status" value="1"/>
</dbReference>
<dbReference type="GO" id="GO:0006979">
    <property type="term" value="P:response to oxidative stress"/>
    <property type="evidence" value="ECO:0007669"/>
    <property type="project" value="InterPro"/>
</dbReference>
<dbReference type="InterPro" id="IPR047057">
    <property type="entry name" value="MerR_fam"/>
</dbReference>
<evidence type="ECO:0000313" key="6">
    <source>
        <dbReference type="EMBL" id="SIQ76677.1"/>
    </source>
</evidence>
<feature type="domain" description="HTH merR-type" evidence="5">
    <location>
        <begin position="7"/>
        <end position="75"/>
    </location>
</feature>
<keyword evidence="7" id="KW-1185">Reference proteome</keyword>
<evidence type="ECO:0000259" key="5">
    <source>
        <dbReference type="PROSITE" id="PS50937"/>
    </source>
</evidence>